<keyword evidence="5 9" id="KW-0472">Membrane</keyword>
<proteinExistence type="inferred from homology"/>
<keyword evidence="3 9" id="KW-0812">Transmembrane</keyword>
<sequence>MDGIALSVFDRQQKIRLLPFVVTTVFFLLQPYEPGTFLGTIFKVLPVLALIGYVVVTRAQFPRKTRAINQETLCPEDAYSFLILAGLCMSFLADIFVCIPYLMFVGGLGYMVIYLCYFMAIEVDGRHRGWSSSVTWLYGLLYVNTFLCLRGTTDAIGMELFFLVYLVPLFLVGWKATSALEENPSDRAVFMGFVGASLFIVSDCLTISHHMGYPVPFAEFFYMLSYYCAQCGWALSTSNFK</sequence>
<protein>
    <recommendedName>
        <fullName evidence="6">lysoplasmalogenase</fullName>
        <ecNumber evidence="6">3.3.2.2</ecNumber>
    </recommendedName>
</protein>
<comment type="similarity">
    <text evidence="2">Belongs to the TMEM86 family.</text>
</comment>
<dbReference type="Pfam" id="PF07947">
    <property type="entry name" value="YhhN"/>
    <property type="match status" value="1"/>
</dbReference>
<organism evidence="10 11">
    <name type="scientific">Mya arenaria</name>
    <name type="common">Soft-shell clam</name>
    <dbReference type="NCBI Taxonomy" id="6604"/>
    <lineage>
        <taxon>Eukaryota</taxon>
        <taxon>Metazoa</taxon>
        <taxon>Spiralia</taxon>
        <taxon>Lophotrochozoa</taxon>
        <taxon>Mollusca</taxon>
        <taxon>Bivalvia</taxon>
        <taxon>Autobranchia</taxon>
        <taxon>Heteroconchia</taxon>
        <taxon>Euheterodonta</taxon>
        <taxon>Imparidentia</taxon>
        <taxon>Neoheterodontei</taxon>
        <taxon>Myida</taxon>
        <taxon>Myoidea</taxon>
        <taxon>Myidae</taxon>
        <taxon>Mya</taxon>
    </lineage>
</organism>
<feature type="transmembrane region" description="Helical" evidence="9">
    <location>
        <begin position="78"/>
        <end position="96"/>
    </location>
</feature>
<evidence type="ECO:0000256" key="6">
    <source>
        <dbReference type="ARBA" id="ARBA00035673"/>
    </source>
</evidence>
<accession>A0ABY7F9W6</accession>
<evidence type="ECO:0000256" key="7">
    <source>
        <dbReference type="ARBA" id="ARBA00049458"/>
    </source>
</evidence>
<feature type="transmembrane region" description="Helical" evidence="9">
    <location>
        <begin position="220"/>
        <end position="240"/>
    </location>
</feature>
<evidence type="ECO:0000256" key="9">
    <source>
        <dbReference type="SAM" id="Phobius"/>
    </source>
</evidence>
<reference evidence="10" key="1">
    <citation type="submission" date="2022-11" db="EMBL/GenBank/DDBJ databases">
        <title>Centuries of genome instability and evolution in soft-shell clam transmissible cancer (bioRxiv).</title>
        <authorList>
            <person name="Hart S.F.M."/>
            <person name="Yonemitsu M.A."/>
            <person name="Giersch R.M."/>
            <person name="Beal B.F."/>
            <person name="Arriagada G."/>
            <person name="Davis B.W."/>
            <person name="Ostrander E.A."/>
            <person name="Goff S.P."/>
            <person name="Metzger M.J."/>
        </authorList>
    </citation>
    <scope>NUCLEOTIDE SEQUENCE</scope>
    <source>
        <strain evidence="10">MELC-2E11</strain>
        <tissue evidence="10">Siphon/mantle</tissue>
    </source>
</reference>
<dbReference type="InterPro" id="IPR012506">
    <property type="entry name" value="TMEM86B-like"/>
</dbReference>
<evidence type="ECO:0000256" key="8">
    <source>
        <dbReference type="ARBA" id="ARBA00049560"/>
    </source>
</evidence>
<feature type="transmembrane region" description="Helical" evidence="9">
    <location>
        <begin position="38"/>
        <end position="57"/>
    </location>
</feature>
<comment type="catalytic activity">
    <reaction evidence="7">
        <text>a 1-O-(1Z-alkenyl)-sn-glycero-3-phosphoethanolamine + H2O = a 2,3-saturated aldehyde + sn-glycero-3-phosphoethanolamine</text>
        <dbReference type="Rhea" id="RHEA:16905"/>
        <dbReference type="ChEBI" id="CHEBI:15377"/>
        <dbReference type="ChEBI" id="CHEBI:73359"/>
        <dbReference type="ChEBI" id="CHEBI:77288"/>
        <dbReference type="ChEBI" id="CHEBI:143890"/>
        <dbReference type="EC" id="3.3.2.2"/>
    </reaction>
</comment>
<dbReference type="Proteomes" id="UP001164746">
    <property type="component" value="Chromosome 11"/>
</dbReference>
<dbReference type="PANTHER" id="PTHR31885">
    <property type="entry name" value="GH04784P"/>
    <property type="match status" value="1"/>
</dbReference>
<comment type="subcellular location">
    <subcellularLocation>
        <location evidence="1">Membrane</location>
        <topology evidence="1">Multi-pass membrane protein</topology>
    </subcellularLocation>
</comment>
<keyword evidence="4 9" id="KW-1133">Transmembrane helix</keyword>
<evidence type="ECO:0000256" key="3">
    <source>
        <dbReference type="ARBA" id="ARBA00022692"/>
    </source>
</evidence>
<dbReference type="EMBL" id="CP111022">
    <property type="protein sequence ID" value="WAR18967.1"/>
    <property type="molecule type" value="Genomic_DNA"/>
</dbReference>
<comment type="catalytic activity">
    <reaction evidence="8">
        <text>a 1-O-(1Z-alkenyl)-sn-glycero-3-phosphocholine + H2O = a 2,3-saturated aldehyde + sn-glycerol 3-phosphocholine</text>
        <dbReference type="Rhea" id="RHEA:22544"/>
        <dbReference type="ChEBI" id="CHEBI:15377"/>
        <dbReference type="ChEBI" id="CHEBI:16870"/>
        <dbReference type="ChEBI" id="CHEBI:73359"/>
        <dbReference type="ChEBI" id="CHEBI:77287"/>
        <dbReference type="EC" id="3.3.2.2"/>
    </reaction>
</comment>
<feature type="transmembrane region" description="Helical" evidence="9">
    <location>
        <begin position="158"/>
        <end position="176"/>
    </location>
</feature>
<gene>
    <name evidence="10" type="ORF">MAR_000805</name>
</gene>
<evidence type="ECO:0000256" key="1">
    <source>
        <dbReference type="ARBA" id="ARBA00004141"/>
    </source>
</evidence>
<keyword evidence="11" id="KW-1185">Reference proteome</keyword>
<evidence type="ECO:0000256" key="4">
    <source>
        <dbReference type="ARBA" id="ARBA00022989"/>
    </source>
</evidence>
<feature type="transmembrane region" description="Helical" evidence="9">
    <location>
        <begin position="102"/>
        <end position="121"/>
    </location>
</feature>
<name>A0ABY7F9W6_MYAAR</name>
<evidence type="ECO:0000256" key="5">
    <source>
        <dbReference type="ARBA" id="ARBA00023136"/>
    </source>
</evidence>
<feature type="transmembrane region" description="Helical" evidence="9">
    <location>
        <begin position="188"/>
        <end position="208"/>
    </location>
</feature>
<dbReference type="EC" id="3.3.2.2" evidence="6"/>
<evidence type="ECO:0000313" key="10">
    <source>
        <dbReference type="EMBL" id="WAR18967.1"/>
    </source>
</evidence>
<evidence type="ECO:0000256" key="2">
    <source>
        <dbReference type="ARBA" id="ARBA00007375"/>
    </source>
</evidence>
<evidence type="ECO:0000313" key="11">
    <source>
        <dbReference type="Proteomes" id="UP001164746"/>
    </source>
</evidence>
<dbReference type="PANTHER" id="PTHR31885:SF6">
    <property type="entry name" value="GH04784P"/>
    <property type="match status" value="1"/>
</dbReference>
<feature type="transmembrane region" description="Helical" evidence="9">
    <location>
        <begin position="133"/>
        <end position="152"/>
    </location>
</feature>